<keyword evidence="7" id="KW-0677">Repeat</keyword>
<dbReference type="InterPro" id="IPR035965">
    <property type="entry name" value="PAS-like_dom_sf"/>
</dbReference>
<evidence type="ECO:0000256" key="11">
    <source>
        <dbReference type="ARBA" id="ARBA00023026"/>
    </source>
</evidence>
<dbReference type="InterPro" id="IPR000014">
    <property type="entry name" value="PAS"/>
</dbReference>
<evidence type="ECO:0000313" key="15">
    <source>
        <dbReference type="Proteomes" id="UP000245629"/>
    </source>
</evidence>
<reference evidence="15" key="1">
    <citation type="submission" date="2018-05" db="EMBL/GenBank/DDBJ databases">
        <title>Azospirillum thermophila sp. nov., a novel isolated from hot spring.</title>
        <authorList>
            <person name="Zhao Z."/>
        </authorList>
    </citation>
    <scope>NUCLEOTIDE SEQUENCE [LARGE SCALE GENOMIC DNA]</scope>
    <source>
        <strain evidence="15">CFH 70021</strain>
    </source>
</reference>
<keyword evidence="9" id="KW-0418">Kinase</keyword>
<dbReference type="Proteomes" id="UP000245629">
    <property type="component" value="Chromosome 2"/>
</dbReference>
<evidence type="ECO:0000256" key="6">
    <source>
        <dbReference type="ARBA" id="ARBA00022679"/>
    </source>
</evidence>
<evidence type="ECO:0000259" key="13">
    <source>
        <dbReference type="PROSITE" id="PS50113"/>
    </source>
</evidence>
<sequence length="771" mass="84102">MINGALAVIGTAPGLSPEPGALTPSSPARRRDHRPNAQRSIPRTSASARSPATPAHAAARMPSDPPPTCRSSADLRPADYFMNPHGQGRGVRHRIPLSWVAPTINVILVAPDMGRYDAANVALGGNRNQGDPKGRSMLPECARIDFEAVIEASPNPYMLLDRELRCVWANTAYLRATGRELTSLFGHTIFDAFPPGSHDPDGASEALLRASLNRVLQTGRPDALALIRYAIPAAGDAVFEDRYWSATHTPILDGQGTVRFILQQTNDVTELQRLRMAAGTEAARGMPAGAAVIEAGLFQRAQAVQEANLTLDTERRYLRELFRQAPGFVAVLSGPGHIFELANDAYCRLIGRTDIIGRPVLEVLPEVREQGFIALLDSVREAGRPFVGQDMHLQLRRRPDAPLEDVYLDFVYQPIVGPDGAVSGIFVQGNDVTERWRSEKALRESEERARLQLLEVETLYRTAPIGLGLFDRELRFLRVNEALAAMNGPSVDEHLGRCAWEVVPALRAVAEPLFCRVLETGEPVLGIELRGTTPSQPGVERVWIEDFYPVKRPDGTLMAIGAIVREVTEQKRLEERERLLTAELRHRLKNLFMMVEALARQTARTTSALPEFLDRFLGRVRALAAAQDLLASGPINAAVSLQALIGTALAPFVGADGRVRMEVNDTAVAADVASNLALALHELATNATKYGALSVPGGRVSLSARVEKTEGGHELCIEWREAGGPPVRRPQGAGFGSQLLERVIVAQHRGRVARHWENSGLICCVCLPVQD</sequence>
<keyword evidence="10" id="KW-0067">ATP-binding</keyword>
<dbReference type="EC" id="2.7.13.3" evidence="2"/>
<dbReference type="AlphaFoldDB" id="A0A2S2CNC6"/>
<dbReference type="Gene3D" id="3.30.450.20">
    <property type="entry name" value="PAS domain"/>
    <property type="match status" value="3"/>
</dbReference>
<accession>A0A2S2CNC6</accession>
<organism evidence="14 15">
    <name type="scientific">Azospirillum thermophilum</name>
    <dbReference type="NCBI Taxonomy" id="2202148"/>
    <lineage>
        <taxon>Bacteria</taxon>
        <taxon>Pseudomonadati</taxon>
        <taxon>Pseudomonadota</taxon>
        <taxon>Alphaproteobacteria</taxon>
        <taxon>Rhodospirillales</taxon>
        <taxon>Azospirillaceae</taxon>
        <taxon>Azospirillum</taxon>
    </lineage>
</organism>
<protein>
    <recommendedName>
        <fullName evidence="2">histidine kinase</fullName>
        <ecNumber evidence="2">2.7.13.3</ecNumber>
    </recommendedName>
</protein>
<dbReference type="Pfam" id="PF08448">
    <property type="entry name" value="PAS_4"/>
    <property type="match status" value="3"/>
</dbReference>
<evidence type="ECO:0000256" key="3">
    <source>
        <dbReference type="ARBA" id="ARBA00022553"/>
    </source>
</evidence>
<evidence type="ECO:0000256" key="10">
    <source>
        <dbReference type="ARBA" id="ARBA00022840"/>
    </source>
</evidence>
<dbReference type="InterPro" id="IPR011102">
    <property type="entry name" value="Sig_transdc_His_kinase_HWE"/>
</dbReference>
<dbReference type="SUPFAM" id="SSF55874">
    <property type="entry name" value="ATPase domain of HSP90 chaperone/DNA topoisomerase II/histidine kinase"/>
    <property type="match status" value="1"/>
</dbReference>
<evidence type="ECO:0000256" key="1">
    <source>
        <dbReference type="ARBA" id="ARBA00000085"/>
    </source>
</evidence>
<dbReference type="NCBIfam" id="TIGR00229">
    <property type="entry name" value="sensory_box"/>
    <property type="match status" value="1"/>
</dbReference>
<dbReference type="Gene3D" id="3.30.565.10">
    <property type="entry name" value="Histidine kinase-like ATPase, C-terminal domain"/>
    <property type="match status" value="1"/>
</dbReference>
<dbReference type="PANTHER" id="PTHR41523:SF8">
    <property type="entry name" value="ETHYLENE RESPONSE SENSOR PROTEIN"/>
    <property type="match status" value="1"/>
</dbReference>
<keyword evidence="3" id="KW-0597">Phosphoprotein</keyword>
<evidence type="ECO:0000256" key="9">
    <source>
        <dbReference type="ARBA" id="ARBA00022777"/>
    </source>
</evidence>
<evidence type="ECO:0000256" key="4">
    <source>
        <dbReference type="ARBA" id="ARBA00022630"/>
    </source>
</evidence>
<dbReference type="CDD" id="cd00130">
    <property type="entry name" value="PAS"/>
    <property type="match status" value="2"/>
</dbReference>
<dbReference type="PANTHER" id="PTHR41523">
    <property type="entry name" value="TWO-COMPONENT SYSTEM SENSOR PROTEIN"/>
    <property type="match status" value="1"/>
</dbReference>
<dbReference type="InterPro" id="IPR000700">
    <property type="entry name" value="PAS-assoc_C"/>
</dbReference>
<evidence type="ECO:0000256" key="12">
    <source>
        <dbReference type="SAM" id="MobiDB-lite"/>
    </source>
</evidence>
<dbReference type="OrthoDB" id="341208at2"/>
<keyword evidence="8" id="KW-0547">Nucleotide-binding</keyword>
<keyword evidence="15" id="KW-1185">Reference proteome</keyword>
<dbReference type="GO" id="GO:0005524">
    <property type="term" value="F:ATP binding"/>
    <property type="evidence" value="ECO:0007669"/>
    <property type="project" value="UniProtKB-KW"/>
</dbReference>
<dbReference type="Pfam" id="PF07536">
    <property type="entry name" value="HWE_HK"/>
    <property type="match status" value="1"/>
</dbReference>
<keyword evidence="4" id="KW-0285">Flavoprotein</keyword>
<evidence type="ECO:0000256" key="2">
    <source>
        <dbReference type="ARBA" id="ARBA00012438"/>
    </source>
</evidence>
<dbReference type="KEGG" id="azz:DEW08_06440"/>
<gene>
    <name evidence="14" type="ORF">DEW08_06440</name>
</gene>
<dbReference type="InterPro" id="IPR013656">
    <property type="entry name" value="PAS_4"/>
</dbReference>
<name>A0A2S2CNC6_9PROT</name>
<dbReference type="SMART" id="SM00091">
    <property type="entry name" value="PAS"/>
    <property type="match status" value="2"/>
</dbReference>
<dbReference type="EMBL" id="CP029353">
    <property type="protein sequence ID" value="AWK85945.1"/>
    <property type="molecule type" value="Genomic_DNA"/>
</dbReference>
<evidence type="ECO:0000256" key="8">
    <source>
        <dbReference type="ARBA" id="ARBA00022741"/>
    </source>
</evidence>
<keyword evidence="5" id="KW-0288">FMN</keyword>
<dbReference type="SMART" id="SM00911">
    <property type="entry name" value="HWE_HK"/>
    <property type="match status" value="1"/>
</dbReference>
<evidence type="ECO:0000256" key="5">
    <source>
        <dbReference type="ARBA" id="ARBA00022643"/>
    </source>
</evidence>
<dbReference type="GO" id="GO:0004673">
    <property type="term" value="F:protein histidine kinase activity"/>
    <property type="evidence" value="ECO:0007669"/>
    <property type="project" value="UniProtKB-EC"/>
</dbReference>
<proteinExistence type="predicted"/>
<keyword evidence="6" id="KW-0808">Transferase</keyword>
<feature type="region of interest" description="Disordered" evidence="12">
    <location>
        <begin position="9"/>
        <end position="78"/>
    </location>
</feature>
<comment type="catalytic activity">
    <reaction evidence="1">
        <text>ATP + protein L-histidine = ADP + protein N-phospho-L-histidine.</text>
        <dbReference type="EC" id="2.7.13.3"/>
    </reaction>
</comment>
<feature type="compositionally biased region" description="Low complexity" evidence="12">
    <location>
        <begin position="39"/>
        <end position="62"/>
    </location>
</feature>
<dbReference type="SUPFAM" id="SSF55785">
    <property type="entry name" value="PYP-like sensor domain (PAS domain)"/>
    <property type="match status" value="3"/>
</dbReference>
<evidence type="ECO:0000313" key="14">
    <source>
        <dbReference type="EMBL" id="AWK85945.1"/>
    </source>
</evidence>
<dbReference type="PROSITE" id="PS50113">
    <property type="entry name" value="PAC"/>
    <property type="match status" value="1"/>
</dbReference>
<evidence type="ECO:0000256" key="7">
    <source>
        <dbReference type="ARBA" id="ARBA00022737"/>
    </source>
</evidence>
<keyword evidence="11" id="KW-0843">Virulence</keyword>
<feature type="domain" description="PAC" evidence="13">
    <location>
        <begin position="389"/>
        <end position="444"/>
    </location>
</feature>
<dbReference type="InterPro" id="IPR036890">
    <property type="entry name" value="HATPase_C_sf"/>
</dbReference>